<evidence type="ECO:0000256" key="2">
    <source>
        <dbReference type="ARBA" id="ARBA00007261"/>
    </source>
</evidence>
<dbReference type="VEuPathDB" id="CryptoDB:GNI_114470"/>
<feature type="domain" description="Peptidase M16 N-terminal" evidence="3">
    <location>
        <begin position="154"/>
        <end position="288"/>
    </location>
</feature>
<dbReference type="GO" id="GO:0005739">
    <property type="term" value="C:mitochondrion"/>
    <property type="evidence" value="ECO:0007669"/>
    <property type="project" value="TreeGrafter"/>
</dbReference>
<dbReference type="PANTHER" id="PTHR11851">
    <property type="entry name" value="METALLOPROTEASE"/>
    <property type="match status" value="1"/>
</dbReference>
<comment type="function">
    <text evidence="1">Substrate recognition and binding subunit of the essential mitochondrial processing protease (MPP), which cleaves the mitochondrial sequence off newly imported precursors proteins.</text>
</comment>
<dbReference type="RefSeq" id="XP_011131633.1">
    <property type="nucleotide sequence ID" value="XM_011133331.1"/>
</dbReference>
<keyword evidence="5" id="KW-0378">Hydrolase</keyword>
<dbReference type="InterPro" id="IPR011765">
    <property type="entry name" value="Pept_M16_N"/>
</dbReference>
<evidence type="ECO:0000313" key="6">
    <source>
        <dbReference type="Proteomes" id="UP000019763"/>
    </source>
</evidence>
<protein>
    <submittedName>
        <fullName evidence="5">Processing peptidase</fullName>
        <ecNumber evidence="5">3.4.24.64</ecNumber>
    </submittedName>
</protein>
<keyword evidence="6" id="KW-1185">Reference proteome</keyword>
<dbReference type="InterPro" id="IPR050361">
    <property type="entry name" value="MPP/UQCRC_Complex"/>
</dbReference>
<comment type="similarity">
    <text evidence="2">Belongs to the peptidase M16 family.</text>
</comment>
<feature type="domain" description="Peptidase M16 C-terminal" evidence="4">
    <location>
        <begin position="305"/>
        <end position="410"/>
    </location>
</feature>
<name>A0A023B338_GRENI</name>
<evidence type="ECO:0000313" key="5">
    <source>
        <dbReference type="EMBL" id="EZG55338.1"/>
    </source>
</evidence>
<dbReference type="GeneID" id="22914054"/>
<reference evidence="5" key="1">
    <citation type="submission" date="2013-12" db="EMBL/GenBank/DDBJ databases">
        <authorList>
            <person name="Omoto C.K."/>
            <person name="Sibley D."/>
            <person name="Venepally P."/>
            <person name="Hadjithomas M."/>
            <person name="Karamycheva S."/>
            <person name="Brunk B."/>
            <person name="Roos D."/>
            <person name="Caler E."/>
            <person name="Lorenzi H."/>
        </authorList>
    </citation>
    <scope>NUCLEOTIDE SEQUENCE</scope>
</reference>
<evidence type="ECO:0000259" key="4">
    <source>
        <dbReference type="Pfam" id="PF05193"/>
    </source>
</evidence>
<dbReference type="InterPro" id="IPR007863">
    <property type="entry name" value="Peptidase_M16_C"/>
</dbReference>
<dbReference type="eggNOG" id="KOG0960">
    <property type="taxonomic scope" value="Eukaryota"/>
</dbReference>
<organism evidence="5 6">
    <name type="scientific">Gregarina niphandrodes</name>
    <name type="common">Septate eugregarine</name>
    <dbReference type="NCBI Taxonomy" id="110365"/>
    <lineage>
        <taxon>Eukaryota</taxon>
        <taxon>Sar</taxon>
        <taxon>Alveolata</taxon>
        <taxon>Apicomplexa</taxon>
        <taxon>Conoidasida</taxon>
        <taxon>Gregarinasina</taxon>
        <taxon>Eugregarinorida</taxon>
        <taxon>Gregarinidae</taxon>
        <taxon>Gregarina</taxon>
    </lineage>
</organism>
<gene>
    <name evidence="5" type="ORF">GNI_114470</name>
</gene>
<comment type="caution">
    <text evidence="5">The sequence shown here is derived from an EMBL/GenBank/DDBJ whole genome shotgun (WGS) entry which is preliminary data.</text>
</comment>
<dbReference type="Gene3D" id="3.30.830.10">
    <property type="entry name" value="Metalloenzyme, LuxS/M16 peptidase-like"/>
    <property type="match status" value="1"/>
</dbReference>
<dbReference type="SUPFAM" id="SSF63411">
    <property type="entry name" value="LuxS/MPP-like metallohydrolase"/>
    <property type="match status" value="1"/>
</dbReference>
<dbReference type="AlphaFoldDB" id="A0A023B338"/>
<dbReference type="EMBL" id="AFNH02000853">
    <property type="protein sequence ID" value="EZG55338.1"/>
    <property type="molecule type" value="Genomic_DNA"/>
</dbReference>
<dbReference type="PANTHER" id="PTHR11851:SF49">
    <property type="entry name" value="MITOCHONDRIAL-PROCESSING PEPTIDASE SUBUNIT ALPHA"/>
    <property type="match status" value="1"/>
</dbReference>
<dbReference type="OrthoDB" id="10251424at2759"/>
<dbReference type="GO" id="GO:0004222">
    <property type="term" value="F:metalloendopeptidase activity"/>
    <property type="evidence" value="ECO:0007669"/>
    <property type="project" value="UniProtKB-EC"/>
</dbReference>
<dbReference type="Pfam" id="PF00675">
    <property type="entry name" value="Peptidase_M16"/>
    <property type="match status" value="1"/>
</dbReference>
<evidence type="ECO:0000256" key="1">
    <source>
        <dbReference type="ARBA" id="ARBA00002123"/>
    </source>
</evidence>
<dbReference type="GO" id="GO:0046872">
    <property type="term" value="F:metal ion binding"/>
    <property type="evidence" value="ECO:0007669"/>
    <property type="project" value="InterPro"/>
</dbReference>
<dbReference type="EC" id="3.4.24.64" evidence="5"/>
<accession>A0A023B338</accession>
<dbReference type="Pfam" id="PF05193">
    <property type="entry name" value="Peptidase_M16_C"/>
    <property type="match status" value="1"/>
</dbReference>
<evidence type="ECO:0000259" key="3">
    <source>
        <dbReference type="Pfam" id="PF00675"/>
    </source>
</evidence>
<dbReference type="Proteomes" id="UP000019763">
    <property type="component" value="Unassembled WGS sequence"/>
</dbReference>
<proteinExistence type="inferred from homology"/>
<dbReference type="InterPro" id="IPR011249">
    <property type="entry name" value="Metalloenz_LuxS/M16"/>
</dbReference>
<sequence length="535" mass="59183">MLKSWFLSPKGQLGPGLAHAMYRRHRSDAVPGHTPALGAGGRVREGGWTIKGGSMPNGSPMSNGGLDEKRWFSKVLDGAKLDQARAVPGKREISLKIFDPYVDQYPKAYSPHGSHPPGTGSMAPPKYRKYEVLMSEDYPAHEIHKCANGATVIISPNKSDNVSVGVWMNFGSNTGRTEDEGAVHFLEHVLFKGTYNRRQEDIENWIENKGARLDAYTTKEFVGYFGECLKDDAADLLSLIIDMLTNSILDNKVIDKERYTILRELEEVEKIPEEVLLDCIYDQCYSSGSSLGQTILGSRKSICEITAAGLRSILKRFYTPPNLVVTITGNVDVDRILPIVASLAPSSYAPITSRSSEFQADCPKERIYVHLSPDPHLREPLMYLAKSAPCPSWQTESYVLTALSRMLLQEHLLSQEDDNQDGIPVPNVQVPSSLPKAIRASVDQCFDACHRTGGMMGTYRLEHLEASQLKNIREWIQRKRLEVNENVAAAIESMDELDLEATKSELCNTAPAQTRLGGQTRGGLALEGGGHFDYG</sequence>